<feature type="transmembrane region" description="Helical" evidence="17">
    <location>
        <begin position="238"/>
        <end position="263"/>
    </location>
</feature>
<protein>
    <recommendedName>
        <fullName evidence="15">Transporter</fullName>
    </recommendedName>
</protein>
<keyword evidence="6" id="KW-0029">Amino-acid transport</keyword>
<evidence type="ECO:0000256" key="16">
    <source>
        <dbReference type="SAM" id="MobiDB-lite"/>
    </source>
</evidence>
<dbReference type="GO" id="GO:0005886">
    <property type="term" value="C:plasma membrane"/>
    <property type="evidence" value="ECO:0007669"/>
    <property type="project" value="TreeGrafter"/>
</dbReference>
<feature type="transmembrane region" description="Helical" evidence="17">
    <location>
        <begin position="47"/>
        <end position="68"/>
    </location>
</feature>
<dbReference type="PROSITE" id="PS00610">
    <property type="entry name" value="NA_NEUROTRAN_SYMP_1"/>
    <property type="match status" value="1"/>
</dbReference>
<dbReference type="AlphaFoldDB" id="A0A182FVQ3"/>
<sequence>MALSVHGDGERRWSLPDPVPDRAVPRGAPNRFDLAPLMRGVGIAQTLSLVVILGYYAAILAIAVRYFIASFLDPLPWVRCQPQWDGCVDSDFRGHLANASGRPSAEFYFNRNIMHSHETLDQGLGRPDWQLALCLLFCWVCIAVVLIKGIRSSGKASYFLAIFPYVILLVLLVRTSTLEGASTGISKLFTPQWEKLLTVKVWYAAVTQCFFSLTISLGAVIVFSSYNNFNNNIYRDAMIISWLDTFTSILSGIVVFGTVGSIAHVTKTKMEEMKLDGPELTFITYPDAIAKFDAAQNVFAVLFFLMFFLLGLGSNTGIVTTIVTAVRDRFPRIANWKVVIAVSLYGFGCGLLYITPGGLLLLKVVDKYGVTLTTLTLVILEIITFCWLYGVERITADIKFMLGRSTGVFWRICWSFLTIGIIFAIWLFSFIDFKPENVPFGYNAFGWCLFSFIMLQVVGWGLYEVSTQSARGFWKKVLSATKPTTDWGPEEATTRRLYQTEIATAARYQWTATDIMKTIFGKFLPKTIDIVRGTLKKRMENHAFRAGKGESPVDNSSDMSQMESNTTTETDSDTKTITATSRDKWGKDIEFMLSCIAYSVGFGNIWKFPYTALRNGGGAFLLPYLIVLFIVGRPIYYLEMVLGQFSSRGVVKLYDLAPGMRGIGVAQTIAMFVVLTYYAPILAIAFRYLVASFSSTLPWSVCDPSWDSCLNSSFVGHLHTTNVTTNSSAQLYFDREITHKAPLVSNGLGTPDLQLSLCLLFAWVVVAAILIRGAKSTGKASYFLAIFPYIIMVVLLIQTLMLEGAWTGISFFFTPQWDKLASVEVWYEAVTQCFFSLSVCYGGIVAYSSFNNFRNNVYRDAVIISWLDTFTSIIAGCIVFGVIGNLSHTTGQHIEDLAESGPSLTFITYPDAIAKFQVLPQLFAILFFLMVFIVGVGSNLGVTTSIITAIRDQRPGLKHWVVVVGIATVGFFLGLVYLTPGGFEFLDVVDGFGAKYISLTFAVLELVTVAWIYGVDRICRDIRYMLDRSTSLYWRLCWGLIAPLATMIILVYSFIDFTLPKVPAGYNAFGISIFVIAVLQLPAWYLYAIYCRQRRHDEPLRKAAWNVLKPSASWGPENDTLRAIYRTEEEQAQLREGYQQSLSQRLRKRMFNMS</sequence>
<feature type="transmembrane region" description="Helical" evidence="17">
    <location>
        <begin position="1036"/>
        <end position="1055"/>
    </location>
</feature>
<feature type="transmembrane region" description="Helical" evidence="17">
    <location>
        <begin position="959"/>
        <end position="977"/>
    </location>
</feature>
<keyword evidence="5 15" id="KW-0769">Symport</keyword>
<dbReference type="GO" id="GO:0046872">
    <property type="term" value="F:metal ion binding"/>
    <property type="evidence" value="ECO:0007669"/>
    <property type="project" value="UniProtKB-KW"/>
</dbReference>
<feature type="transmembrane region" description="Helical" evidence="17">
    <location>
        <begin position="862"/>
        <end position="883"/>
    </location>
</feature>
<name>A0A182FVQ3_ANOAL</name>
<organism evidence="18 19">
    <name type="scientific">Anopheles albimanus</name>
    <name type="common">New world malaria mosquito</name>
    <dbReference type="NCBI Taxonomy" id="7167"/>
    <lineage>
        <taxon>Eukaryota</taxon>
        <taxon>Metazoa</taxon>
        <taxon>Ecdysozoa</taxon>
        <taxon>Arthropoda</taxon>
        <taxon>Hexapoda</taxon>
        <taxon>Insecta</taxon>
        <taxon>Pterygota</taxon>
        <taxon>Neoptera</taxon>
        <taxon>Endopterygota</taxon>
        <taxon>Diptera</taxon>
        <taxon>Nematocera</taxon>
        <taxon>Culicoidea</taxon>
        <taxon>Culicidae</taxon>
        <taxon>Anophelinae</taxon>
        <taxon>Anopheles</taxon>
    </lineage>
</organism>
<feature type="transmembrane region" description="Helical" evidence="17">
    <location>
        <begin position="1067"/>
        <end position="1087"/>
    </location>
</feature>
<evidence type="ECO:0000256" key="3">
    <source>
        <dbReference type="ARBA" id="ARBA00022448"/>
    </source>
</evidence>
<evidence type="ECO:0000256" key="4">
    <source>
        <dbReference type="ARBA" id="ARBA00022692"/>
    </source>
</evidence>
<evidence type="ECO:0000256" key="17">
    <source>
        <dbReference type="SAM" id="Phobius"/>
    </source>
</evidence>
<dbReference type="GO" id="GO:0089718">
    <property type="term" value="P:amino acid import across plasma membrane"/>
    <property type="evidence" value="ECO:0007669"/>
    <property type="project" value="TreeGrafter"/>
</dbReference>
<feature type="transmembrane region" description="Helical" evidence="17">
    <location>
        <begin position="589"/>
        <end position="606"/>
    </location>
</feature>
<feature type="transmembrane region" description="Helical" evidence="17">
    <location>
        <begin position="368"/>
        <end position="388"/>
    </location>
</feature>
<dbReference type="STRING" id="7167.A0A182FVQ3"/>
<comment type="similarity">
    <text evidence="2 15">Belongs to the sodium:neurotransmitter symporter (SNF) (TC 2.A.22) family.</text>
</comment>
<dbReference type="PRINTS" id="PR00176">
    <property type="entry name" value="NANEUSMPORT"/>
</dbReference>
<keyword evidence="10 17" id="KW-0472">Membrane</keyword>
<comment type="function">
    <text evidence="13">Unusual broad substrate spectrum amino acid:sodium cotransporter that promotes absorption of the D isomers of essential amino acids. Neutral amino acids are the preferred substrates, especially methionine and phenylalanine.</text>
</comment>
<evidence type="ECO:0000256" key="7">
    <source>
        <dbReference type="ARBA" id="ARBA00022989"/>
    </source>
</evidence>
<evidence type="ECO:0000256" key="14">
    <source>
        <dbReference type="PIRSR" id="PIRSR600175-1"/>
    </source>
</evidence>
<feature type="transmembrane region" description="Helical" evidence="17">
    <location>
        <begin position="753"/>
        <end position="771"/>
    </location>
</feature>
<feature type="transmembrane region" description="Helical" evidence="17">
    <location>
        <begin position="338"/>
        <end position="362"/>
    </location>
</feature>
<keyword evidence="7 17" id="KW-1133">Transmembrane helix</keyword>
<feature type="binding site" evidence="14">
    <location>
        <position position="600"/>
    </location>
    <ligand>
        <name>Na(+)</name>
        <dbReference type="ChEBI" id="CHEBI:29101"/>
        <label>1</label>
    </ligand>
</feature>
<feature type="binding site" evidence="14">
    <location>
        <position position="836"/>
    </location>
    <ligand>
        <name>Na(+)</name>
        <dbReference type="ChEBI" id="CHEBI:29101"/>
        <label>1</label>
    </ligand>
</feature>
<dbReference type="Proteomes" id="UP000069272">
    <property type="component" value="Chromosome 3R"/>
</dbReference>
<evidence type="ECO:0000313" key="18">
    <source>
        <dbReference type="EnsemblMetazoa" id="AALB010638-PA"/>
    </source>
</evidence>
<keyword evidence="14" id="KW-0479">Metal-binding</keyword>
<dbReference type="PROSITE" id="PS50267">
    <property type="entry name" value="NA_NEUROTRAN_SYMP_3"/>
    <property type="match status" value="2"/>
</dbReference>
<comment type="subcellular location">
    <subcellularLocation>
        <location evidence="1">Membrane</location>
        <topology evidence="1">Multi-pass membrane protein</topology>
    </subcellularLocation>
</comment>
<keyword evidence="12" id="KW-0739">Sodium transport</keyword>
<feature type="region of interest" description="Disordered" evidence="16">
    <location>
        <begin position="1"/>
        <end position="24"/>
    </location>
</feature>
<dbReference type="NCBIfam" id="NF037979">
    <property type="entry name" value="Na_transp"/>
    <property type="match status" value="1"/>
</dbReference>
<feature type="transmembrane region" description="Helical" evidence="17">
    <location>
        <begin position="298"/>
        <end position="326"/>
    </location>
</feature>
<feature type="region of interest" description="Disordered" evidence="16">
    <location>
        <begin position="546"/>
        <end position="576"/>
    </location>
</feature>
<feature type="transmembrane region" description="Helical" evidence="17">
    <location>
        <begin position="440"/>
        <end position="463"/>
    </location>
</feature>
<proteinExistence type="inferred from homology"/>
<dbReference type="GO" id="GO:0015179">
    <property type="term" value="F:L-amino acid transmembrane transporter activity"/>
    <property type="evidence" value="ECO:0007669"/>
    <property type="project" value="TreeGrafter"/>
</dbReference>
<dbReference type="VEuPathDB" id="VectorBase:AALB010638"/>
<keyword evidence="8 14" id="KW-0915">Sodium</keyword>
<keyword evidence="4 15" id="KW-0812">Transmembrane</keyword>
<dbReference type="InterPro" id="IPR037272">
    <property type="entry name" value="SNS_sf"/>
</dbReference>
<dbReference type="GO" id="GO:0005283">
    <property type="term" value="F:amino acid:sodium symporter activity"/>
    <property type="evidence" value="ECO:0007669"/>
    <property type="project" value="TreeGrafter"/>
</dbReference>
<evidence type="ECO:0000256" key="15">
    <source>
        <dbReference type="RuleBase" id="RU003732"/>
    </source>
</evidence>
<feature type="transmembrane region" description="Helical" evidence="17">
    <location>
        <begin position="783"/>
        <end position="809"/>
    </location>
</feature>
<reference evidence="18" key="2">
    <citation type="submission" date="2022-08" db="UniProtKB">
        <authorList>
            <consortium name="EnsemblMetazoa"/>
        </authorList>
    </citation>
    <scope>IDENTIFICATION</scope>
    <source>
        <strain evidence="18">STECLA/ALBI9_A</strain>
    </source>
</reference>
<feature type="compositionally biased region" description="Polar residues" evidence="16">
    <location>
        <begin position="553"/>
        <end position="565"/>
    </location>
</feature>
<feature type="transmembrane region" description="Helical" evidence="17">
    <location>
        <begin position="997"/>
        <end position="1015"/>
    </location>
</feature>
<feature type="binding site" evidence="14">
    <location>
        <position position="938"/>
    </location>
    <ligand>
        <name>Na(+)</name>
        <dbReference type="ChEBI" id="CHEBI:29101"/>
        <label>1</label>
    </ligand>
</feature>
<dbReference type="PANTHER" id="PTHR11616:SF321">
    <property type="entry name" value="SODIUM-DEPENDENT NUTRIENT AMINO ACID TRANSPORTER 1-RELATED"/>
    <property type="match status" value="1"/>
</dbReference>
<evidence type="ECO:0000256" key="2">
    <source>
        <dbReference type="ARBA" id="ARBA00006459"/>
    </source>
</evidence>
<dbReference type="CDD" id="cd10324">
    <property type="entry name" value="SLC6sbd"/>
    <property type="match status" value="2"/>
</dbReference>
<feature type="transmembrane region" description="Helical" evidence="17">
    <location>
        <begin position="618"/>
        <end position="638"/>
    </location>
</feature>
<feature type="transmembrane region" description="Helical" evidence="17">
    <location>
        <begin position="159"/>
        <end position="181"/>
    </location>
</feature>
<evidence type="ECO:0000256" key="1">
    <source>
        <dbReference type="ARBA" id="ARBA00004141"/>
    </source>
</evidence>
<dbReference type="PROSITE" id="PS00754">
    <property type="entry name" value="NA_NEUROTRAN_SYMP_2"/>
    <property type="match status" value="1"/>
</dbReference>
<dbReference type="PANTHER" id="PTHR11616">
    <property type="entry name" value="SODIUM/CHLORIDE DEPENDENT TRANSPORTER"/>
    <property type="match status" value="1"/>
</dbReference>
<feature type="binding site" evidence="14">
    <location>
        <position position="604"/>
    </location>
    <ligand>
        <name>Na(+)</name>
        <dbReference type="ChEBI" id="CHEBI:29101"/>
        <label>1</label>
    </ligand>
</feature>
<feature type="transmembrane region" description="Helical" evidence="17">
    <location>
        <begin position="129"/>
        <end position="147"/>
    </location>
</feature>
<evidence type="ECO:0000313" key="19">
    <source>
        <dbReference type="Proteomes" id="UP000069272"/>
    </source>
</evidence>
<feature type="transmembrane region" description="Helical" evidence="17">
    <location>
        <begin position="669"/>
        <end position="690"/>
    </location>
</feature>
<dbReference type="Pfam" id="PF00209">
    <property type="entry name" value="SNF"/>
    <property type="match status" value="2"/>
</dbReference>
<evidence type="ECO:0000256" key="13">
    <source>
        <dbReference type="ARBA" id="ARBA00037785"/>
    </source>
</evidence>
<evidence type="ECO:0000256" key="12">
    <source>
        <dbReference type="ARBA" id="ARBA00023201"/>
    </source>
</evidence>
<accession>A0A182FVQ3</accession>
<feature type="transmembrane region" description="Helical" evidence="17">
    <location>
        <begin position="201"/>
        <end position="226"/>
    </location>
</feature>
<evidence type="ECO:0000256" key="6">
    <source>
        <dbReference type="ARBA" id="ARBA00022970"/>
    </source>
</evidence>
<reference evidence="18 19" key="1">
    <citation type="journal article" date="2017" name="G3 (Bethesda)">
        <title>The Physical Genome Mapping of Anopheles albimanus Corrected Scaffold Misassemblies and Identified Interarm Rearrangements in Genus Anopheles.</title>
        <authorList>
            <person name="Artemov G.N."/>
            <person name="Peery A.N."/>
            <person name="Jiang X."/>
            <person name="Tu Z."/>
            <person name="Stegniy V.N."/>
            <person name="Sharakhova M.V."/>
            <person name="Sharakhov I.V."/>
        </authorList>
    </citation>
    <scope>NUCLEOTIDE SEQUENCE [LARGE SCALE GENOMIC DNA]</scope>
    <source>
        <strain evidence="18 19">ALBI9_A</strain>
    </source>
</reference>
<keyword evidence="3 15" id="KW-0813">Transport</keyword>
<evidence type="ECO:0000256" key="5">
    <source>
        <dbReference type="ARBA" id="ARBA00022847"/>
    </source>
</evidence>
<keyword evidence="9" id="KW-0406">Ion transport</keyword>
<evidence type="ECO:0000256" key="8">
    <source>
        <dbReference type="ARBA" id="ARBA00023053"/>
    </source>
</evidence>
<dbReference type="EnsemblMetazoa" id="AALB010638-RA">
    <property type="protein sequence ID" value="AALB010638-PA"/>
    <property type="gene ID" value="AALB010638"/>
</dbReference>
<evidence type="ECO:0000256" key="10">
    <source>
        <dbReference type="ARBA" id="ARBA00023136"/>
    </source>
</evidence>
<keyword evidence="19" id="KW-1185">Reference proteome</keyword>
<feature type="transmembrane region" description="Helical" evidence="17">
    <location>
        <begin position="922"/>
        <end position="947"/>
    </location>
</feature>
<feature type="transmembrane region" description="Helical" evidence="17">
    <location>
        <begin position="829"/>
        <end position="850"/>
    </location>
</feature>
<evidence type="ECO:0000256" key="9">
    <source>
        <dbReference type="ARBA" id="ARBA00023065"/>
    </source>
</evidence>
<feature type="transmembrane region" description="Helical" evidence="17">
    <location>
        <begin position="408"/>
        <end position="428"/>
    </location>
</feature>
<feature type="compositionally biased region" description="Basic and acidic residues" evidence="16">
    <location>
        <begin position="7"/>
        <end position="24"/>
    </location>
</feature>
<dbReference type="InterPro" id="IPR000175">
    <property type="entry name" value="Na/ntran_symport"/>
</dbReference>
<dbReference type="SUPFAM" id="SSF161070">
    <property type="entry name" value="SNF-like"/>
    <property type="match status" value="2"/>
</dbReference>
<keyword evidence="11" id="KW-0325">Glycoprotein</keyword>
<evidence type="ECO:0000256" key="11">
    <source>
        <dbReference type="ARBA" id="ARBA00023180"/>
    </source>
</evidence>
<dbReference type="VEuPathDB" id="VectorBase:AALB20_034226"/>